<organism evidence="1 2">
    <name type="scientific">Solanum verrucosum</name>
    <dbReference type="NCBI Taxonomy" id="315347"/>
    <lineage>
        <taxon>Eukaryota</taxon>
        <taxon>Viridiplantae</taxon>
        <taxon>Streptophyta</taxon>
        <taxon>Embryophyta</taxon>
        <taxon>Tracheophyta</taxon>
        <taxon>Spermatophyta</taxon>
        <taxon>Magnoliopsida</taxon>
        <taxon>eudicotyledons</taxon>
        <taxon>Gunneridae</taxon>
        <taxon>Pentapetalae</taxon>
        <taxon>asterids</taxon>
        <taxon>lamiids</taxon>
        <taxon>Solanales</taxon>
        <taxon>Solanaceae</taxon>
        <taxon>Solanoideae</taxon>
        <taxon>Solaneae</taxon>
        <taxon>Solanum</taxon>
    </lineage>
</organism>
<reference evidence="1" key="1">
    <citation type="submission" date="2023-08" db="EMBL/GenBank/DDBJ databases">
        <title>A de novo genome assembly of Solanum verrucosum Schlechtendal, a Mexican diploid species geographically isolated from the other diploid A-genome species in potato relatives.</title>
        <authorList>
            <person name="Hosaka K."/>
        </authorList>
    </citation>
    <scope>NUCLEOTIDE SEQUENCE</scope>
    <source>
        <tissue evidence="1">Young leaves</tissue>
    </source>
</reference>
<accession>A0AAF0Q4Q4</accession>
<keyword evidence="2" id="KW-1185">Reference proteome</keyword>
<protein>
    <submittedName>
        <fullName evidence="1">Uncharacterized protein</fullName>
    </submittedName>
</protein>
<proteinExistence type="predicted"/>
<sequence>MEDGGGLQMQWIDRVTLLTLHNRQFQRTDTCCMICTEWVNINCTAEFEDTVPPLLQQLCDIVPIPAILAPETNLHSEVVVDVDVNDSRMDLVGETKTGFGGTCRE</sequence>
<gene>
    <name evidence="1" type="ORF">MTR67_010242</name>
</gene>
<name>A0AAF0Q4Q4_SOLVR</name>
<dbReference type="EMBL" id="CP133613">
    <property type="protein sequence ID" value="WMV16857.1"/>
    <property type="molecule type" value="Genomic_DNA"/>
</dbReference>
<dbReference type="AlphaFoldDB" id="A0AAF0Q4Q4"/>
<evidence type="ECO:0000313" key="2">
    <source>
        <dbReference type="Proteomes" id="UP001234989"/>
    </source>
</evidence>
<evidence type="ECO:0000313" key="1">
    <source>
        <dbReference type="EMBL" id="WMV16857.1"/>
    </source>
</evidence>
<dbReference type="Proteomes" id="UP001234989">
    <property type="component" value="Chromosome 2"/>
</dbReference>